<dbReference type="Gene3D" id="3.90.1150.10">
    <property type="entry name" value="Aspartate Aminotransferase, domain 1"/>
    <property type="match status" value="1"/>
</dbReference>
<evidence type="ECO:0000256" key="2">
    <source>
        <dbReference type="ARBA" id="ARBA00022605"/>
    </source>
</evidence>
<dbReference type="PIRSF" id="PIRSF000521">
    <property type="entry name" value="Transaminase_4ab_Lys_Orn"/>
    <property type="match status" value="1"/>
</dbReference>
<dbReference type="InterPro" id="IPR049704">
    <property type="entry name" value="Aminotrans_3_PPA_site"/>
</dbReference>
<keyword evidence="1 5" id="KW-0032">Aminotransferase</keyword>
<dbReference type="GO" id="GO:0006526">
    <property type="term" value="P:L-arginine biosynthetic process"/>
    <property type="evidence" value="ECO:0007669"/>
    <property type="project" value="UniProtKB-UniRule"/>
</dbReference>
<sequence length="389" mass="42084">MDARELIDKYHMNTYSRFPVTLVRGEGARVWDDEGNEYIDLVAGIAVNVLGHCHPAVVEAVKEQVERLIHCSNLYYNEPQAEAARLLAEAAPKDLNKVFFCNSGTESVECAIKLARKFTGCTKFIAFEGGFHGRTMGALSATWKPEFREPFEPLVPEFEHVPYGDVNAVEKAIDDDTAAVIVEPVQGEAGVRIPPEGFLRELRELCDEHGLLLIVDEVQSGMGRTGQFFAFEHEDVLPDIVCLAKGLGGGVPVGATIAREEVAEAFEPGDHGSTFGGNPLACAAVCAAVSTVLEENLPEAAERKGKLAMRILSEAEDVVEEVRGRGLMMGVEVGDDERAKDVAREMLDRGALVNVTSGDVIRLVPPLVIGEDELEKALAELADALRASG</sequence>
<comment type="catalytic activity">
    <reaction evidence="5">
        <text>N(2)-acetyl-L-ornithine + 2-oxoglutarate = N-acetyl-L-glutamate 5-semialdehyde + L-glutamate</text>
        <dbReference type="Rhea" id="RHEA:18049"/>
        <dbReference type="ChEBI" id="CHEBI:16810"/>
        <dbReference type="ChEBI" id="CHEBI:29123"/>
        <dbReference type="ChEBI" id="CHEBI:29985"/>
        <dbReference type="ChEBI" id="CHEBI:57805"/>
        <dbReference type="EC" id="2.6.1.11"/>
    </reaction>
</comment>
<dbReference type="PANTHER" id="PTHR11986:SF79">
    <property type="entry name" value="ACETYLORNITHINE AMINOTRANSFERASE, MITOCHONDRIAL"/>
    <property type="match status" value="1"/>
</dbReference>
<comment type="subcellular location">
    <subcellularLocation>
        <location evidence="5">Cytoplasm</location>
    </subcellularLocation>
</comment>
<dbReference type="InterPro" id="IPR004636">
    <property type="entry name" value="AcOrn/SuccOrn_fam"/>
</dbReference>
<comment type="miscellaneous">
    <text evidence="5">May also have succinyldiaminopimelate aminotransferase activity, thus carrying out the corresponding step in lysine biosynthesis.</text>
</comment>
<dbReference type="GO" id="GO:0005737">
    <property type="term" value="C:cytoplasm"/>
    <property type="evidence" value="ECO:0007669"/>
    <property type="project" value="UniProtKB-SubCell"/>
</dbReference>
<dbReference type="RefSeq" id="WP_394353504.1">
    <property type="nucleotide sequence ID" value="NZ_DUJS01000005.1"/>
</dbReference>
<feature type="binding site" evidence="5">
    <location>
        <begin position="104"/>
        <end position="105"/>
    </location>
    <ligand>
        <name>pyridoxal 5'-phosphate</name>
        <dbReference type="ChEBI" id="CHEBI:597326"/>
    </ligand>
</feature>
<dbReference type="HAMAP" id="MF_01107">
    <property type="entry name" value="ArgD_aminotrans_3"/>
    <property type="match status" value="1"/>
</dbReference>
<evidence type="ECO:0000256" key="1">
    <source>
        <dbReference type="ARBA" id="ARBA00022576"/>
    </source>
</evidence>
<accession>A0A832T7K6</accession>
<keyword evidence="2 5" id="KW-0028">Amino-acid biosynthesis</keyword>
<dbReference type="InterPro" id="IPR015421">
    <property type="entry name" value="PyrdxlP-dep_Trfase_major"/>
</dbReference>
<dbReference type="UniPathway" id="UPA00068">
    <property type="reaction ID" value="UER00109"/>
</dbReference>
<dbReference type="InterPro" id="IPR015422">
    <property type="entry name" value="PyrdxlP-dep_Trfase_small"/>
</dbReference>
<comment type="similarity">
    <text evidence="5">Belongs to the class-III pyridoxal-phosphate-dependent aminotransferase family. ArgD subfamily.</text>
</comment>
<dbReference type="GO" id="GO:0003992">
    <property type="term" value="F:N2-acetyl-L-ornithine:2-oxoglutarate 5-aminotransferase activity"/>
    <property type="evidence" value="ECO:0007669"/>
    <property type="project" value="UniProtKB-UniRule"/>
</dbReference>
<organism evidence="6 7">
    <name type="scientific">Methanopyrus kandleri</name>
    <dbReference type="NCBI Taxonomy" id="2320"/>
    <lineage>
        <taxon>Archaea</taxon>
        <taxon>Methanobacteriati</taxon>
        <taxon>Methanobacteriota</taxon>
        <taxon>Methanomada group</taxon>
        <taxon>Methanopyri</taxon>
        <taxon>Methanopyrales</taxon>
        <taxon>Methanopyraceae</taxon>
        <taxon>Methanopyrus</taxon>
    </lineage>
</organism>
<dbReference type="NCBIfam" id="NF002325">
    <property type="entry name" value="PRK01278.1"/>
    <property type="match status" value="1"/>
</dbReference>
<dbReference type="Pfam" id="PF00202">
    <property type="entry name" value="Aminotran_3"/>
    <property type="match status" value="1"/>
</dbReference>
<evidence type="ECO:0000256" key="3">
    <source>
        <dbReference type="ARBA" id="ARBA00022679"/>
    </source>
</evidence>
<gene>
    <name evidence="5" type="primary">argD</name>
    <name evidence="6" type="ORF">HA336_07610</name>
</gene>
<dbReference type="EC" id="2.6.1.11" evidence="5"/>
<dbReference type="Proteomes" id="UP000619545">
    <property type="component" value="Unassembled WGS sequence"/>
</dbReference>
<comment type="subunit">
    <text evidence="5">Homodimer.</text>
</comment>
<name>A0A832T7K6_9EURY</name>
<dbReference type="InterPro" id="IPR015424">
    <property type="entry name" value="PyrdxlP-dep_Trfase"/>
</dbReference>
<keyword evidence="5" id="KW-0055">Arginine biosynthesis</keyword>
<dbReference type="NCBIfam" id="NF002874">
    <property type="entry name" value="PRK03244.1"/>
    <property type="match status" value="1"/>
</dbReference>
<proteinExistence type="inferred from homology"/>
<feature type="binding site" evidence="5">
    <location>
        <position position="274"/>
    </location>
    <ligand>
        <name>pyridoxal 5'-phosphate</name>
        <dbReference type="ChEBI" id="CHEBI:597326"/>
    </ligand>
</feature>
<reference evidence="6" key="1">
    <citation type="journal article" date="2020" name="bioRxiv">
        <title>A rank-normalized archaeal taxonomy based on genome phylogeny resolves widespread incomplete and uneven classifications.</title>
        <authorList>
            <person name="Rinke C."/>
            <person name="Chuvochina M."/>
            <person name="Mussig A.J."/>
            <person name="Chaumeil P.-A."/>
            <person name="Waite D.W."/>
            <person name="Whitman W.B."/>
            <person name="Parks D.H."/>
            <person name="Hugenholtz P."/>
        </authorList>
    </citation>
    <scope>NUCLEOTIDE SEQUENCE</scope>
    <source>
        <strain evidence="6">UBA8853</strain>
    </source>
</reference>
<dbReference type="InterPro" id="IPR005814">
    <property type="entry name" value="Aminotrans_3"/>
</dbReference>
<dbReference type="CDD" id="cd00610">
    <property type="entry name" value="OAT_like"/>
    <property type="match status" value="1"/>
</dbReference>
<keyword evidence="5" id="KW-0963">Cytoplasm</keyword>
<dbReference type="Gene3D" id="3.40.640.10">
    <property type="entry name" value="Type I PLP-dependent aspartate aminotransferase-like (Major domain)"/>
    <property type="match status" value="1"/>
</dbReference>
<protein>
    <recommendedName>
        <fullName evidence="5">Acetylornithine aminotransferase</fullName>
        <shortName evidence="5">ACOAT</shortName>
        <ecNumber evidence="5">2.6.1.11</ecNumber>
    </recommendedName>
</protein>
<feature type="binding site" evidence="5">
    <location>
        <position position="134"/>
    </location>
    <ligand>
        <name>N(2)-acetyl-L-ornithine</name>
        <dbReference type="ChEBI" id="CHEBI:57805"/>
    </ligand>
</feature>
<dbReference type="GO" id="GO:0030170">
    <property type="term" value="F:pyridoxal phosphate binding"/>
    <property type="evidence" value="ECO:0007669"/>
    <property type="project" value="InterPro"/>
</dbReference>
<evidence type="ECO:0000256" key="4">
    <source>
        <dbReference type="ARBA" id="ARBA00022898"/>
    </source>
</evidence>
<dbReference type="GO" id="GO:0042802">
    <property type="term" value="F:identical protein binding"/>
    <property type="evidence" value="ECO:0007669"/>
    <property type="project" value="TreeGrafter"/>
</dbReference>
<dbReference type="FunFam" id="3.40.640.10:FF:000004">
    <property type="entry name" value="Acetylornithine aminotransferase"/>
    <property type="match status" value="1"/>
</dbReference>
<dbReference type="SUPFAM" id="SSF53383">
    <property type="entry name" value="PLP-dependent transferases"/>
    <property type="match status" value="1"/>
</dbReference>
<feature type="binding site" evidence="5">
    <location>
        <position position="131"/>
    </location>
    <ligand>
        <name>pyridoxal 5'-phosphate</name>
        <dbReference type="ChEBI" id="CHEBI:597326"/>
    </ligand>
</feature>
<comment type="caution">
    <text evidence="6">The sequence shown here is derived from an EMBL/GenBank/DDBJ whole genome shotgun (WGS) entry which is preliminary data.</text>
</comment>
<dbReference type="PANTHER" id="PTHR11986">
    <property type="entry name" value="AMINOTRANSFERASE CLASS III"/>
    <property type="match status" value="1"/>
</dbReference>
<comment type="pathway">
    <text evidence="5">Amino-acid biosynthesis; L-arginine biosynthesis; N(2)-acetyl-L-ornithine from L-glutamate: step 4/4.</text>
</comment>
<dbReference type="EMBL" id="DUJS01000005">
    <property type="protein sequence ID" value="HII71079.1"/>
    <property type="molecule type" value="Genomic_DNA"/>
</dbReference>
<evidence type="ECO:0000313" key="7">
    <source>
        <dbReference type="Proteomes" id="UP000619545"/>
    </source>
</evidence>
<evidence type="ECO:0000256" key="5">
    <source>
        <dbReference type="HAMAP-Rule" id="MF_01107"/>
    </source>
</evidence>
<dbReference type="NCBIfam" id="TIGR00707">
    <property type="entry name" value="argD"/>
    <property type="match status" value="1"/>
</dbReference>
<dbReference type="InterPro" id="IPR050103">
    <property type="entry name" value="Class-III_PLP-dep_AT"/>
</dbReference>
<evidence type="ECO:0000313" key="6">
    <source>
        <dbReference type="EMBL" id="HII71079.1"/>
    </source>
</evidence>
<keyword evidence="3 5" id="KW-0808">Transferase</keyword>
<feature type="binding site" evidence="5">
    <location>
        <begin position="216"/>
        <end position="219"/>
    </location>
    <ligand>
        <name>pyridoxal 5'-phosphate</name>
        <dbReference type="ChEBI" id="CHEBI:597326"/>
    </ligand>
</feature>
<dbReference type="AlphaFoldDB" id="A0A832T7K6"/>
<feature type="modified residue" description="N6-(pyridoxal phosphate)lysine" evidence="5">
    <location>
        <position position="245"/>
    </location>
</feature>
<dbReference type="PROSITE" id="PS00600">
    <property type="entry name" value="AA_TRANSFER_CLASS_3"/>
    <property type="match status" value="1"/>
</dbReference>
<comment type="cofactor">
    <cofactor evidence="5">
        <name>pyridoxal 5'-phosphate</name>
        <dbReference type="ChEBI" id="CHEBI:597326"/>
    </cofactor>
    <text evidence="5">Binds 1 pyridoxal phosphate per subunit.</text>
</comment>
<keyword evidence="4 5" id="KW-0663">Pyridoxal phosphate</keyword>
<feature type="binding site" evidence="5">
    <location>
        <position position="273"/>
    </location>
    <ligand>
        <name>N(2)-acetyl-L-ornithine</name>
        <dbReference type="ChEBI" id="CHEBI:57805"/>
    </ligand>
</feature>